<reference evidence="3" key="2">
    <citation type="submission" date="2023-05" db="EMBL/GenBank/DDBJ databases">
        <authorList>
            <consortium name="Lawrence Berkeley National Laboratory"/>
            <person name="Steindorff A."/>
            <person name="Hensen N."/>
            <person name="Bonometti L."/>
            <person name="Westerberg I."/>
            <person name="Brannstrom I.O."/>
            <person name="Guillou S."/>
            <person name="Cros-Aarteil S."/>
            <person name="Calhoun S."/>
            <person name="Haridas S."/>
            <person name="Kuo A."/>
            <person name="Mondo S."/>
            <person name="Pangilinan J."/>
            <person name="Riley R."/>
            <person name="Labutti K."/>
            <person name="Andreopoulos B."/>
            <person name="Lipzen A."/>
            <person name="Chen C."/>
            <person name="Yanf M."/>
            <person name="Daum C."/>
            <person name="Ng V."/>
            <person name="Clum A."/>
            <person name="Ohm R."/>
            <person name="Martin F."/>
            <person name="Silar P."/>
            <person name="Natvig D."/>
            <person name="Lalanne C."/>
            <person name="Gautier V."/>
            <person name="Ament-Velasquez S.L."/>
            <person name="Kruys A."/>
            <person name="Hutchinson M.I."/>
            <person name="Powell A.J."/>
            <person name="Barry K."/>
            <person name="Miller A.N."/>
            <person name="Grigoriev I.V."/>
            <person name="Debuchy R."/>
            <person name="Gladieux P."/>
            <person name="Thoren M.H."/>
            <person name="Johannesson H."/>
        </authorList>
    </citation>
    <scope>NUCLEOTIDE SEQUENCE</scope>
    <source>
        <strain evidence="3">PSN309</strain>
    </source>
</reference>
<dbReference type="AlphaFoldDB" id="A0AAN6WVR0"/>
<keyword evidence="2" id="KW-0472">Membrane</keyword>
<keyword evidence="2" id="KW-1133">Transmembrane helix</keyword>
<feature type="region of interest" description="Disordered" evidence="1">
    <location>
        <begin position="17"/>
        <end position="80"/>
    </location>
</feature>
<organism evidence="3 4">
    <name type="scientific">Podospora australis</name>
    <dbReference type="NCBI Taxonomy" id="1536484"/>
    <lineage>
        <taxon>Eukaryota</taxon>
        <taxon>Fungi</taxon>
        <taxon>Dikarya</taxon>
        <taxon>Ascomycota</taxon>
        <taxon>Pezizomycotina</taxon>
        <taxon>Sordariomycetes</taxon>
        <taxon>Sordariomycetidae</taxon>
        <taxon>Sordariales</taxon>
        <taxon>Podosporaceae</taxon>
        <taxon>Podospora</taxon>
    </lineage>
</organism>
<name>A0AAN6WVR0_9PEZI</name>
<dbReference type="Proteomes" id="UP001302126">
    <property type="component" value="Unassembled WGS sequence"/>
</dbReference>
<feature type="compositionally biased region" description="Polar residues" evidence="1">
    <location>
        <begin position="505"/>
        <end position="521"/>
    </location>
</feature>
<feature type="compositionally biased region" description="Basic residues" evidence="1">
    <location>
        <begin position="17"/>
        <end position="46"/>
    </location>
</feature>
<evidence type="ECO:0000256" key="2">
    <source>
        <dbReference type="SAM" id="Phobius"/>
    </source>
</evidence>
<evidence type="ECO:0000313" key="3">
    <source>
        <dbReference type="EMBL" id="KAK4188195.1"/>
    </source>
</evidence>
<feature type="compositionally biased region" description="Low complexity" evidence="1">
    <location>
        <begin position="64"/>
        <end position="74"/>
    </location>
</feature>
<feature type="region of interest" description="Disordered" evidence="1">
    <location>
        <begin position="270"/>
        <end position="300"/>
    </location>
</feature>
<feature type="transmembrane region" description="Helical" evidence="2">
    <location>
        <begin position="306"/>
        <end position="328"/>
    </location>
</feature>
<reference evidence="3" key="1">
    <citation type="journal article" date="2023" name="Mol. Phylogenet. Evol.">
        <title>Genome-scale phylogeny and comparative genomics of the fungal order Sordariales.</title>
        <authorList>
            <person name="Hensen N."/>
            <person name="Bonometti L."/>
            <person name="Westerberg I."/>
            <person name="Brannstrom I.O."/>
            <person name="Guillou S."/>
            <person name="Cros-Aarteil S."/>
            <person name="Calhoun S."/>
            <person name="Haridas S."/>
            <person name="Kuo A."/>
            <person name="Mondo S."/>
            <person name="Pangilinan J."/>
            <person name="Riley R."/>
            <person name="LaButti K."/>
            <person name="Andreopoulos B."/>
            <person name="Lipzen A."/>
            <person name="Chen C."/>
            <person name="Yan M."/>
            <person name="Daum C."/>
            <person name="Ng V."/>
            <person name="Clum A."/>
            <person name="Steindorff A."/>
            <person name="Ohm R.A."/>
            <person name="Martin F."/>
            <person name="Silar P."/>
            <person name="Natvig D.O."/>
            <person name="Lalanne C."/>
            <person name="Gautier V."/>
            <person name="Ament-Velasquez S.L."/>
            <person name="Kruys A."/>
            <person name="Hutchinson M.I."/>
            <person name="Powell A.J."/>
            <person name="Barry K."/>
            <person name="Miller A.N."/>
            <person name="Grigoriev I.V."/>
            <person name="Debuchy R."/>
            <person name="Gladieux P."/>
            <person name="Hiltunen Thoren M."/>
            <person name="Johannesson H."/>
        </authorList>
    </citation>
    <scope>NUCLEOTIDE SEQUENCE</scope>
    <source>
        <strain evidence="3">PSN309</strain>
    </source>
</reference>
<feature type="compositionally biased region" description="Low complexity" evidence="1">
    <location>
        <begin position="142"/>
        <end position="170"/>
    </location>
</feature>
<keyword evidence="2" id="KW-0812">Transmembrane</keyword>
<feature type="region of interest" description="Disordered" evidence="1">
    <location>
        <begin position="142"/>
        <end position="171"/>
    </location>
</feature>
<proteinExistence type="predicted"/>
<protein>
    <submittedName>
        <fullName evidence="3">Uncharacterized protein</fullName>
    </submittedName>
</protein>
<keyword evidence="4" id="KW-1185">Reference proteome</keyword>
<gene>
    <name evidence="3" type="ORF">QBC35DRAFT_383143</name>
</gene>
<accession>A0AAN6WVR0</accession>
<evidence type="ECO:0000256" key="1">
    <source>
        <dbReference type="SAM" id="MobiDB-lite"/>
    </source>
</evidence>
<feature type="region of interest" description="Disordered" evidence="1">
    <location>
        <begin position="473"/>
        <end position="521"/>
    </location>
</feature>
<sequence length="521" mass="54819">MTNPNHGARGPSLFQARKTRHDHQHQHLHNHHQNQQQHHRRLHSHPRQSLEEEEIEKKKTDIRSPPSHINNNHNHSNKLHERQVVVVQTVSVVQYIDATGSPVSLSTLRSDSPSPIDLPAAVTAGLTPLDTLLPSVSLSSLALESSDGSPSSPTASATASATDSTDGLSSMTSTALQSASLETLTSIPSSSASAFPIISSGVFNTTSTRLPPTLFTNSTSSLGHFSNTTRTSSTLFRSSSTFSSSATKSSSFSSRLTSTTSSAPTVLIVGGGVGNADAGSPAPTSTPDVNTPPPGPGLTPEARNAVVGGVVGSVAGIAIVALVLMFFLKWRKQQGRGLMLLGDGDSTARGKGFGLKPSGGDGGGMTERSAPFMVPSAFARLTGKRAIDAPPASPVPEEKGFYRVSGRKLRSVLESGGDGYSDPEPNPHNSISGTSYFRDSQAFLDSSLPPLQLGSPMRPESGVLVYHEGPQRTPVQEHAPFPPGHRPSAFPNMLQVPDQLGRSIATETGSRTSNSRFTEDS</sequence>
<dbReference type="EMBL" id="MU864391">
    <property type="protein sequence ID" value="KAK4188195.1"/>
    <property type="molecule type" value="Genomic_DNA"/>
</dbReference>
<evidence type="ECO:0000313" key="4">
    <source>
        <dbReference type="Proteomes" id="UP001302126"/>
    </source>
</evidence>
<feature type="region of interest" description="Disordered" evidence="1">
    <location>
        <begin position="413"/>
        <end position="435"/>
    </location>
</feature>
<comment type="caution">
    <text evidence="3">The sequence shown here is derived from an EMBL/GenBank/DDBJ whole genome shotgun (WGS) entry which is preliminary data.</text>
</comment>